<protein>
    <submittedName>
        <fullName evidence="1">Substrate import-associated zinc metallohydrolase lipoprotein</fullName>
    </submittedName>
</protein>
<gene>
    <name evidence="1" type="ORF">HDE68_002511</name>
</gene>
<keyword evidence="1" id="KW-0449">Lipoprotein</keyword>
<dbReference type="Pfam" id="PF15890">
    <property type="entry name" value="Peptidase_Mx1"/>
    <property type="match status" value="1"/>
</dbReference>
<dbReference type="GO" id="GO:0016787">
    <property type="term" value="F:hydrolase activity"/>
    <property type="evidence" value="ECO:0007669"/>
    <property type="project" value="UniProtKB-KW"/>
</dbReference>
<accession>A0A7W9E0G7</accession>
<dbReference type="EMBL" id="JACHCE010000003">
    <property type="protein sequence ID" value="MBB5636610.1"/>
    <property type="molecule type" value="Genomic_DNA"/>
</dbReference>
<organism evidence="1 2">
    <name type="scientific">Pedobacter cryoconitis</name>
    <dbReference type="NCBI Taxonomy" id="188932"/>
    <lineage>
        <taxon>Bacteria</taxon>
        <taxon>Pseudomonadati</taxon>
        <taxon>Bacteroidota</taxon>
        <taxon>Sphingobacteriia</taxon>
        <taxon>Sphingobacteriales</taxon>
        <taxon>Sphingobacteriaceae</taxon>
        <taxon>Pedobacter</taxon>
    </lineage>
</organism>
<dbReference type="AlphaFoldDB" id="A0A7W9E0G7"/>
<proteinExistence type="predicted"/>
<name>A0A7W9E0G7_9SPHI</name>
<evidence type="ECO:0000313" key="1">
    <source>
        <dbReference type="EMBL" id="MBB5636610.1"/>
    </source>
</evidence>
<dbReference type="PROSITE" id="PS51257">
    <property type="entry name" value="PROKAR_LIPOPROTEIN"/>
    <property type="match status" value="1"/>
</dbReference>
<reference evidence="1 2" key="1">
    <citation type="submission" date="2020-08" db="EMBL/GenBank/DDBJ databases">
        <title>Genomic Encyclopedia of Type Strains, Phase IV (KMG-V): Genome sequencing to study the core and pangenomes of soil and plant-associated prokaryotes.</title>
        <authorList>
            <person name="Whitman W."/>
        </authorList>
    </citation>
    <scope>NUCLEOTIDE SEQUENCE [LARGE SCALE GENOMIC DNA]</scope>
    <source>
        <strain evidence="1 2">S3M1</strain>
    </source>
</reference>
<keyword evidence="1" id="KW-0378">Hydrolase</keyword>
<comment type="caution">
    <text evidence="1">The sequence shown here is derived from an EMBL/GenBank/DDBJ whole genome shotgun (WGS) entry which is preliminary data.</text>
</comment>
<dbReference type="RefSeq" id="WP_183882316.1">
    <property type="nucleotide sequence ID" value="NZ_JACHCD010000001.1"/>
</dbReference>
<evidence type="ECO:0000313" key="2">
    <source>
        <dbReference type="Proteomes" id="UP000537204"/>
    </source>
</evidence>
<dbReference type="Gene3D" id="3.40.390.70">
    <property type="match status" value="1"/>
</dbReference>
<dbReference type="NCBIfam" id="TIGR04549">
    <property type="entry name" value="LP_HExxH_w_tonB"/>
    <property type="match status" value="1"/>
</dbReference>
<sequence>MKNIFNTGVFTLFILMTMASCKKEEKLNANLNIIDKNIIDKTDVDIWLDNNYLKPYNIETKFRFDRFELDNGKNITPPNELQVIPMMETVRDVWIKPFEKIGGADFIKRISPKQFVLAGSAAYNQDGSITLGTAEGGRKIVLYVVNTFDKTNLASVKQAIQVIQHEYTHILNQTVDYQTDFQSISKGGYMGNWLLGTLAEARALGFITQYARAAPEEDYAEMSSNMLMMGRVAYNAAVSTAPADAQVKLKKKEQYVVDYFKSSFNIDFYALQTEVQNALYKISAPVLAKLIGPGVGYTTMYSNPAKDVNQSAEFSGLWNAASANMVAAGFNLQDITLTFKAAGAMTLNYSFTRGNTVFFADADYTIKIDAAGVATLALVATQPTTTTYGNMAFVNPQMVGVNNYFKNNKFKLDWINTIIPGNIGGLGSLGAFYKSTDTKSYFYGTMGQ</sequence>
<dbReference type="InterPro" id="IPR030890">
    <property type="entry name" value="LP_HExxH_w_TonB"/>
</dbReference>
<dbReference type="Proteomes" id="UP000537204">
    <property type="component" value="Unassembled WGS sequence"/>
</dbReference>